<dbReference type="Gene3D" id="3.60.21.10">
    <property type="match status" value="1"/>
</dbReference>
<dbReference type="SUPFAM" id="SSF56300">
    <property type="entry name" value="Metallo-dependent phosphatases"/>
    <property type="match status" value="1"/>
</dbReference>
<dbReference type="InterPro" id="IPR029052">
    <property type="entry name" value="Metallo-depent_PP-like"/>
</dbReference>
<gene>
    <name evidence="1" type="ORF">DWY99_01490</name>
</gene>
<dbReference type="AlphaFoldDB" id="A0A412B102"/>
<comment type="caution">
    <text evidence="1">The sequence shown here is derived from an EMBL/GenBank/DDBJ whole genome shotgun (WGS) entry which is preliminary data.</text>
</comment>
<organism evidence="1 2">
    <name type="scientific">[Clostridium] leptum</name>
    <dbReference type="NCBI Taxonomy" id="1535"/>
    <lineage>
        <taxon>Bacteria</taxon>
        <taxon>Bacillati</taxon>
        <taxon>Bacillota</taxon>
        <taxon>Clostridia</taxon>
        <taxon>Eubacteriales</taxon>
        <taxon>Oscillospiraceae</taxon>
        <taxon>Oscillospiraceae incertae sedis</taxon>
    </lineage>
</organism>
<protein>
    <recommendedName>
        <fullName evidence="3">Calcineurin-like phosphoesterase domain-containing protein</fullName>
    </recommendedName>
</protein>
<evidence type="ECO:0000313" key="1">
    <source>
        <dbReference type="EMBL" id="RGQ44325.1"/>
    </source>
</evidence>
<proteinExistence type="predicted"/>
<evidence type="ECO:0000313" key="2">
    <source>
        <dbReference type="Proteomes" id="UP000284751"/>
    </source>
</evidence>
<dbReference type="Proteomes" id="UP000284751">
    <property type="component" value="Unassembled WGS sequence"/>
</dbReference>
<accession>A0A412B102</accession>
<reference evidence="1 2" key="1">
    <citation type="submission" date="2018-08" db="EMBL/GenBank/DDBJ databases">
        <title>A genome reference for cultivated species of the human gut microbiota.</title>
        <authorList>
            <person name="Zou Y."/>
            <person name="Xue W."/>
            <person name="Luo G."/>
        </authorList>
    </citation>
    <scope>NUCLEOTIDE SEQUENCE [LARGE SCALE GENOMIC DNA]</scope>
    <source>
        <strain evidence="1 2">AF28-26</strain>
    </source>
</reference>
<evidence type="ECO:0008006" key="3">
    <source>
        <dbReference type="Google" id="ProtNLM"/>
    </source>
</evidence>
<dbReference type="EMBL" id="QRTC01000002">
    <property type="protein sequence ID" value="RGQ44325.1"/>
    <property type="molecule type" value="Genomic_DNA"/>
</dbReference>
<sequence>MALILAVAGTPPWMIFDRLTMPSRPFLPVEWIMYTILPYLSGKGKLKIYDNYNSFLTGGIEMIFITGDMHGLMERFQDSAFRHIKKGDTLIICGDFGFLWEGTEEEKKALKKLEKKKYEILFVDGIHENFDLLESYPEEEYAGGRVHRIGTNLRHLMRGELFTIEGKKIFAFGGGESIEKEDRVKAGKWWEREMPTLEEMQHGVDRLDEVDRRVDYIVTHEPPTRVRTIIDNTLRNFNMLDAYLDELSTKVAYEKWFFGSLHLDRKITAKSYAVFNDLVPAEIPQGKRRR</sequence>
<name>A0A412B102_9FIRM</name>